<dbReference type="AlphaFoldDB" id="A0A0A8YSV7"/>
<evidence type="ECO:0000313" key="1">
    <source>
        <dbReference type="EMBL" id="JAD30134.1"/>
    </source>
</evidence>
<proteinExistence type="predicted"/>
<sequence length="47" mass="5544">MKMFGFLLWIWVLSHLVLIGGFAVLARVLRFLTFYTNTEHRNLCLSD</sequence>
<reference evidence="1" key="2">
    <citation type="journal article" date="2015" name="Data Brief">
        <title>Shoot transcriptome of the giant reed, Arundo donax.</title>
        <authorList>
            <person name="Barrero R.A."/>
            <person name="Guerrero F.D."/>
            <person name="Moolhuijzen P."/>
            <person name="Goolsby J.A."/>
            <person name="Tidwell J."/>
            <person name="Bellgard S.E."/>
            <person name="Bellgard M.I."/>
        </authorList>
    </citation>
    <scope>NUCLEOTIDE SEQUENCE</scope>
    <source>
        <tissue evidence="1">Shoot tissue taken approximately 20 cm above the soil surface</tissue>
    </source>
</reference>
<organism evidence="1">
    <name type="scientific">Arundo donax</name>
    <name type="common">Giant reed</name>
    <name type="synonym">Donax arundinaceus</name>
    <dbReference type="NCBI Taxonomy" id="35708"/>
    <lineage>
        <taxon>Eukaryota</taxon>
        <taxon>Viridiplantae</taxon>
        <taxon>Streptophyta</taxon>
        <taxon>Embryophyta</taxon>
        <taxon>Tracheophyta</taxon>
        <taxon>Spermatophyta</taxon>
        <taxon>Magnoliopsida</taxon>
        <taxon>Liliopsida</taxon>
        <taxon>Poales</taxon>
        <taxon>Poaceae</taxon>
        <taxon>PACMAD clade</taxon>
        <taxon>Arundinoideae</taxon>
        <taxon>Arundineae</taxon>
        <taxon>Arundo</taxon>
    </lineage>
</organism>
<dbReference type="EMBL" id="GBRH01267761">
    <property type="protein sequence ID" value="JAD30134.1"/>
    <property type="molecule type" value="Transcribed_RNA"/>
</dbReference>
<name>A0A0A8YSV7_ARUDO</name>
<protein>
    <submittedName>
        <fullName evidence="1">Uncharacterized protein</fullName>
    </submittedName>
</protein>
<reference evidence="1" key="1">
    <citation type="submission" date="2014-09" db="EMBL/GenBank/DDBJ databases">
        <authorList>
            <person name="Magalhaes I.L.F."/>
            <person name="Oliveira U."/>
            <person name="Santos F.R."/>
            <person name="Vidigal T.H.D.A."/>
            <person name="Brescovit A.D."/>
            <person name="Santos A.J."/>
        </authorList>
    </citation>
    <scope>NUCLEOTIDE SEQUENCE</scope>
    <source>
        <tissue evidence="1">Shoot tissue taken approximately 20 cm above the soil surface</tissue>
    </source>
</reference>
<accession>A0A0A8YSV7</accession>